<comment type="subcellular location">
    <subcellularLocation>
        <location evidence="1">Nucleus</location>
    </subcellularLocation>
</comment>
<feature type="region of interest" description="Disordered" evidence="9">
    <location>
        <begin position="539"/>
        <end position="559"/>
    </location>
</feature>
<dbReference type="VEuPathDB" id="FungiDB:Z520_00962"/>
<dbReference type="InterPro" id="IPR010997">
    <property type="entry name" value="HRDC-like_sf"/>
</dbReference>
<evidence type="ECO:0000256" key="3">
    <source>
        <dbReference type="ARBA" id="ARBA00022722"/>
    </source>
</evidence>
<dbReference type="RefSeq" id="XP_016636619.1">
    <property type="nucleotide sequence ID" value="XM_016771480.1"/>
</dbReference>
<evidence type="ECO:0000256" key="1">
    <source>
        <dbReference type="ARBA" id="ARBA00004123"/>
    </source>
</evidence>
<comment type="similarity">
    <text evidence="8">Belongs to the exosome component 10/RRP6 family.</text>
</comment>
<dbReference type="InterPro" id="IPR002562">
    <property type="entry name" value="3'-5'_exonuclease_dom"/>
</dbReference>
<dbReference type="Proteomes" id="UP000053411">
    <property type="component" value="Unassembled WGS sequence"/>
</dbReference>
<dbReference type="PROSITE" id="PS50967">
    <property type="entry name" value="HRDC"/>
    <property type="match status" value="1"/>
</dbReference>
<dbReference type="PANTHER" id="PTHR12124">
    <property type="entry name" value="POLYMYOSITIS/SCLERODERMA AUTOANTIGEN-RELATED"/>
    <property type="match status" value="1"/>
</dbReference>
<evidence type="ECO:0000256" key="4">
    <source>
        <dbReference type="ARBA" id="ARBA00022801"/>
    </source>
</evidence>
<dbReference type="SMART" id="SM00341">
    <property type="entry name" value="HRDC"/>
    <property type="match status" value="1"/>
</dbReference>
<dbReference type="SUPFAM" id="SSF47819">
    <property type="entry name" value="HRDC-like"/>
    <property type="match status" value="1"/>
</dbReference>
<dbReference type="PANTHER" id="PTHR12124:SF47">
    <property type="entry name" value="EXOSOME COMPONENT 10"/>
    <property type="match status" value="1"/>
</dbReference>
<dbReference type="OrthoDB" id="2250022at2759"/>
<keyword evidence="6" id="KW-0269">Exonuclease</keyword>
<evidence type="ECO:0000256" key="6">
    <source>
        <dbReference type="ARBA" id="ARBA00022839"/>
    </source>
</evidence>
<dbReference type="GO" id="GO:0071039">
    <property type="term" value="P:nuclear polyadenylation-dependent CUT catabolic process"/>
    <property type="evidence" value="ECO:0007669"/>
    <property type="project" value="TreeGrafter"/>
</dbReference>
<dbReference type="STRING" id="1442371.A0A0D2IZK9"/>
<evidence type="ECO:0000313" key="12">
    <source>
        <dbReference type="Proteomes" id="UP000053411"/>
    </source>
</evidence>
<dbReference type="InterPro" id="IPR044876">
    <property type="entry name" value="HRDC_dom_sf"/>
</dbReference>
<dbReference type="InterPro" id="IPR036397">
    <property type="entry name" value="RNaseH_sf"/>
</dbReference>
<name>A0A0D2IZK9_9EURO</name>
<reference evidence="11 12" key="1">
    <citation type="submission" date="2015-01" db="EMBL/GenBank/DDBJ databases">
        <title>The Genome Sequence of Fonsecaea multimorphosa CBS 102226.</title>
        <authorList>
            <consortium name="The Broad Institute Genomics Platform"/>
            <person name="Cuomo C."/>
            <person name="de Hoog S."/>
            <person name="Gorbushina A."/>
            <person name="Stielow B."/>
            <person name="Teixiera M."/>
            <person name="Abouelleil A."/>
            <person name="Chapman S.B."/>
            <person name="Priest M."/>
            <person name="Young S.K."/>
            <person name="Wortman J."/>
            <person name="Nusbaum C."/>
            <person name="Birren B."/>
        </authorList>
    </citation>
    <scope>NUCLEOTIDE SEQUENCE [LARGE SCALE GENOMIC DNA]</scope>
    <source>
        <strain evidence="11 12">CBS 102226</strain>
    </source>
</reference>
<keyword evidence="12" id="KW-1185">Reference proteome</keyword>
<evidence type="ECO:0000256" key="8">
    <source>
        <dbReference type="ARBA" id="ARBA00043957"/>
    </source>
</evidence>
<keyword evidence="7" id="KW-0539">Nucleus</keyword>
<dbReference type="GO" id="GO:0071038">
    <property type="term" value="P:TRAMP-dependent tRNA surveillance pathway"/>
    <property type="evidence" value="ECO:0007669"/>
    <property type="project" value="TreeGrafter"/>
</dbReference>
<dbReference type="InterPro" id="IPR049559">
    <property type="entry name" value="Rrp6p-like_exo"/>
</dbReference>
<evidence type="ECO:0000256" key="7">
    <source>
        <dbReference type="ARBA" id="ARBA00023242"/>
    </source>
</evidence>
<dbReference type="GO" id="GO:0000176">
    <property type="term" value="C:nuclear exosome (RNase complex)"/>
    <property type="evidence" value="ECO:0007669"/>
    <property type="project" value="InterPro"/>
</dbReference>
<sequence length="859" mass="95131">MDLTADFKSFQDLVQASLVNVTRSATQVSNQDLGFHRSSSDKLSRALDRQNAHLLRLTNKLLKAATQDTPLKPPTLQNQDSIDDNWRGIVDVVDGLLEKADSALDEFSGIIKPQDAARQDAEASSRPAKTGLGFQRWSAGNMQKPQAFFERQVNNSDSTPFKPLLQTKPHAIVPLDESVGNEDTGYKHPYAREIDHYRYPPSVYKFKQPIPFTPIDESEHVFVDTEQGVIEMLEELKSAEEIAIDLEHNDMRSYVGMVCLMQISTRKKDWIIDTLKPWREKLQMLNQVFANPKILKVLHGSNMDIIWLQRDLGLYIVGLFDTYHAACALQFQGKGLKHLLLQFANVHAQKQYQLADWRVRPLPKDLLDYARSDTHYLLTIYDHMRNMLVSGSSPNVNLINYVLEQSKKEALQVYTRQSYDLETGGGLLGWFGMLTQRYVNLSKEQLGVFRALHAWRDRKARELDEGVQYILPNRTLWLVAENMPTSVFNFHQSCRGDSKLVSDRIPEIIEVVKQGKVDGKNGKSHEEVVQHCETVLGLKARRPRQQKKQQPESTYSGLGSTLKQLATTSASTSPGHDDLVPTVTRSTASLFWGDVIPQHQQCPTDVTTAAAALSSIVPLQLLATVEEAEKAEGTLLQPVSESAPVESLTKPAMALHPWPPTAKDELRSKANEIFTLNELGRSKGKKRKTDELDEAMNDNELSVLVPASGAMAGVTTEKATGGDDTVPTSAASSSQPPQSAHADMNPEFEAKRQAKKQKKAEKKARKEAAKAAADAKLQATQPFDYAAAPSLLTPGPPQPSAPRGGDGSGVAAQGRGQGQSQGPERKIMNPFAKALDTSTGARRGRMGKELQGKSMTFSS</sequence>
<evidence type="ECO:0000256" key="5">
    <source>
        <dbReference type="ARBA" id="ARBA00022835"/>
    </source>
</evidence>
<keyword evidence="2" id="KW-0698">rRNA processing</keyword>
<evidence type="ECO:0000256" key="2">
    <source>
        <dbReference type="ARBA" id="ARBA00022552"/>
    </source>
</evidence>
<dbReference type="Pfam" id="PF01612">
    <property type="entry name" value="DNA_pol_A_exo1"/>
    <property type="match status" value="1"/>
</dbReference>
<keyword evidence="5" id="KW-0271">Exosome</keyword>
<dbReference type="GO" id="GO:0005730">
    <property type="term" value="C:nucleolus"/>
    <property type="evidence" value="ECO:0007669"/>
    <property type="project" value="TreeGrafter"/>
</dbReference>
<dbReference type="Gene3D" id="1.10.150.80">
    <property type="entry name" value="HRDC domain"/>
    <property type="match status" value="1"/>
</dbReference>
<dbReference type="GeneID" id="27706708"/>
<evidence type="ECO:0000259" key="10">
    <source>
        <dbReference type="PROSITE" id="PS50967"/>
    </source>
</evidence>
<feature type="compositionally biased region" description="Low complexity" evidence="9">
    <location>
        <begin position="729"/>
        <end position="740"/>
    </location>
</feature>
<feature type="region of interest" description="Disordered" evidence="9">
    <location>
        <begin position="683"/>
        <end position="859"/>
    </location>
</feature>
<dbReference type="AlphaFoldDB" id="A0A0D2IZK9"/>
<dbReference type="GO" id="GO:0000175">
    <property type="term" value="F:3'-5'-RNA exonuclease activity"/>
    <property type="evidence" value="ECO:0007669"/>
    <property type="project" value="InterPro"/>
</dbReference>
<gene>
    <name evidence="11" type="ORF">Z520_00962</name>
</gene>
<dbReference type="GO" id="GO:0071051">
    <property type="term" value="P:poly(A)-dependent snoRNA 3'-end processing"/>
    <property type="evidence" value="ECO:0007669"/>
    <property type="project" value="TreeGrafter"/>
</dbReference>
<feature type="compositionally biased region" description="Basic residues" evidence="9">
    <location>
        <begin position="753"/>
        <end position="763"/>
    </location>
</feature>
<dbReference type="Pfam" id="PF08066">
    <property type="entry name" value="PMC2NT"/>
    <property type="match status" value="1"/>
</dbReference>
<organism evidence="11 12">
    <name type="scientific">Fonsecaea multimorphosa CBS 102226</name>
    <dbReference type="NCBI Taxonomy" id="1442371"/>
    <lineage>
        <taxon>Eukaryota</taxon>
        <taxon>Fungi</taxon>
        <taxon>Dikarya</taxon>
        <taxon>Ascomycota</taxon>
        <taxon>Pezizomycotina</taxon>
        <taxon>Eurotiomycetes</taxon>
        <taxon>Chaetothyriomycetidae</taxon>
        <taxon>Chaetothyriales</taxon>
        <taxon>Herpotrichiellaceae</taxon>
        <taxon>Fonsecaea</taxon>
    </lineage>
</organism>
<dbReference type="SMART" id="SM00474">
    <property type="entry name" value="35EXOc"/>
    <property type="match status" value="1"/>
</dbReference>
<feature type="compositionally biased region" description="Low complexity" evidence="9">
    <location>
        <begin position="809"/>
        <end position="822"/>
    </location>
</feature>
<dbReference type="Gene3D" id="3.30.420.10">
    <property type="entry name" value="Ribonuclease H-like superfamily/Ribonuclease H"/>
    <property type="match status" value="1"/>
</dbReference>
<dbReference type="GO" id="GO:0000166">
    <property type="term" value="F:nucleotide binding"/>
    <property type="evidence" value="ECO:0007669"/>
    <property type="project" value="InterPro"/>
</dbReference>
<accession>A0A0D2IZK9</accession>
<dbReference type="GO" id="GO:0071040">
    <property type="term" value="P:nuclear polyadenylation-dependent antisense transcript catabolic process"/>
    <property type="evidence" value="ECO:0007669"/>
    <property type="project" value="TreeGrafter"/>
</dbReference>
<protein>
    <recommendedName>
        <fullName evidence="10">HRDC domain-containing protein</fullName>
    </recommendedName>
</protein>
<dbReference type="InterPro" id="IPR012337">
    <property type="entry name" value="RNaseH-like_sf"/>
</dbReference>
<dbReference type="InterPro" id="IPR012588">
    <property type="entry name" value="Exosome-assoc_fac_Rrp6_N"/>
</dbReference>
<evidence type="ECO:0000256" key="9">
    <source>
        <dbReference type="SAM" id="MobiDB-lite"/>
    </source>
</evidence>
<feature type="domain" description="HRDC" evidence="10">
    <location>
        <begin position="442"/>
        <end position="522"/>
    </location>
</feature>
<proteinExistence type="inferred from homology"/>
<dbReference type="CDD" id="cd06147">
    <property type="entry name" value="Rrp6p_like_exo"/>
    <property type="match status" value="1"/>
</dbReference>
<dbReference type="FunFam" id="3.30.420.10:FF:000059">
    <property type="entry name" value="Exosome complex exonuclease Rrp6"/>
    <property type="match status" value="1"/>
</dbReference>
<dbReference type="InterPro" id="IPR002121">
    <property type="entry name" value="HRDC_dom"/>
</dbReference>
<dbReference type="SUPFAM" id="SSF53098">
    <property type="entry name" value="Ribonuclease H-like"/>
    <property type="match status" value="1"/>
</dbReference>
<dbReference type="GO" id="GO:0071044">
    <property type="term" value="P:histone mRNA catabolic process"/>
    <property type="evidence" value="ECO:0007669"/>
    <property type="project" value="TreeGrafter"/>
</dbReference>
<dbReference type="Pfam" id="PF00570">
    <property type="entry name" value="HRDC"/>
    <property type="match status" value="1"/>
</dbReference>
<evidence type="ECO:0000313" key="11">
    <source>
        <dbReference type="EMBL" id="KIY02497.1"/>
    </source>
</evidence>
<dbReference type="GO" id="GO:0071036">
    <property type="term" value="P:nuclear polyadenylation-dependent snoRNA catabolic process"/>
    <property type="evidence" value="ECO:0007669"/>
    <property type="project" value="TreeGrafter"/>
</dbReference>
<dbReference type="EMBL" id="KN848063">
    <property type="protein sequence ID" value="KIY02497.1"/>
    <property type="molecule type" value="Genomic_DNA"/>
</dbReference>
<dbReference type="GO" id="GO:0071037">
    <property type="term" value="P:nuclear polyadenylation-dependent snRNA catabolic process"/>
    <property type="evidence" value="ECO:0007669"/>
    <property type="project" value="TreeGrafter"/>
</dbReference>
<keyword evidence="3" id="KW-0540">Nuclease</keyword>
<dbReference type="InterPro" id="IPR045092">
    <property type="entry name" value="Rrp6-like"/>
</dbReference>
<keyword evidence="4" id="KW-0378">Hydrolase</keyword>
<dbReference type="GO" id="GO:0003727">
    <property type="term" value="F:single-stranded RNA binding"/>
    <property type="evidence" value="ECO:0007669"/>
    <property type="project" value="TreeGrafter"/>
</dbReference>
<dbReference type="GO" id="GO:0000467">
    <property type="term" value="P:exonucleolytic trimming to generate mature 3'-end of 5.8S rRNA from tricistronic rRNA transcript (SSU-rRNA, 5.8S rRNA, LSU-rRNA)"/>
    <property type="evidence" value="ECO:0007669"/>
    <property type="project" value="InterPro"/>
</dbReference>
<dbReference type="GO" id="GO:0071035">
    <property type="term" value="P:nuclear polyadenylation-dependent rRNA catabolic process"/>
    <property type="evidence" value="ECO:0007669"/>
    <property type="project" value="TreeGrafter"/>
</dbReference>